<evidence type="ECO:0000259" key="3">
    <source>
        <dbReference type="Pfam" id="PF10601"/>
    </source>
</evidence>
<keyword evidence="5" id="KW-1185">Reference proteome</keyword>
<sequence>MDQPPESSLSNDSDISELNEDQQRALDILKKKKGALLEAYTKSNETNQTSPEDQDDGDFEAEDYLAIITEHLPPTKTLDKTRSPYKTKHVNPYDVWKANKVASKHAKEAVEISDSLQTLEPSEINIVTEVSPHYYSMTKVETEFIDESKTFCPSCNLRVDTQLAYNYNSCTWVTAFACCLIFPFLVIFAWLPFLLFTNNSMKRWSFAVGVEQFWRIIKQTENKNVTHGEEEIDCMHTLAFSS</sequence>
<accession>A0AAV4Q0A2</accession>
<feature type="transmembrane region" description="Helical" evidence="2">
    <location>
        <begin position="172"/>
        <end position="196"/>
    </location>
</feature>
<feature type="region of interest" description="Disordered" evidence="1">
    <location>
        <begin position="1"/>
        <end position="22"/>
    </location>
</feature>
<organism evidence="4 5">
    <name type="scientific">Caerostris extrusa</name>
    <name type="common">Bark spider</name>
    <name type="synonym">Caerostris bankana</name>
    <dbReference type="NCBI Taxonomy" id="172846"/>
    <lineage>
        <taxon>Eukaryota</taxon>
        <taxon>Metazoa</taxon>
        <taxon>Ecdysozoa</taxon>
        <taxon>Arthropoda</taxon>
        <taxon>Chelicerata</taxon>
        <taxon>Arachnida</taxon>
        <taxon>Araneae</taxon>
        <taxon>Araneomorphae</taxon>
        <taxon>Entelegynae</taxon>
        <taxon>Araneoidea</taxon>
        <taxon>Araneidae</taxon>
        <taxon>Caerostris</taxon>
    </lineage>
</organism>
<keyword evidence="2" id="KW-1133">Transmembrane helix</keyword>
<dbReference type="InterPro" id="IPR006629">
    <property type="entry name" value="LITAF"/>
</dbReference>
<proteinExistence type="predicted"/>
<dbReference type="Pfam" id="PF10601">
    <property type="entry name" value="zf-LITAF-like"/>
    <property type="match status" value="1"/>
</dbReference>
<keyword evidence="2" id="KW-0812">Transmembrane</keyword>
<evidence type="ECO:0000256" key="2">
    <source>
        <dbReference type="SAM" id="Phobius"/>
    </source>
</evidence>
<evidence type="ECO:0000313" key="4">
    <source>
        <dbReference type="EMBL" id="GIY03368.1"/>
    </source>
</evidence>
<keyword evidence="2" id="KW-0472">Membrane</keyword>
<dbReference type="Proteomes" id="UP001054945">
    <property type="component" value="Unassembled WGS sequence"/>
</dbReference>
<evidence type="ECO:0000313" key="5">
    <source>
        <dbReference type="Proteomes" id="UP001054945"/>
    </source>
</evidence>
<gene>
    <name evidence="4" type="ORF">CEXT_254401</name>
</gene>
<evidence type="ECO:0000256" key="1">
    <source>
        <dbReference type="SAM" id="MobiDB-lite"/>
    </source>
</evidence>
<protein>
    <recommendedName>
        <fullName evidence="3">LITAF domain-containing protein</fullName>
    </recommendedName>
</protein>
<reference evidence="4 5" key="1">
    <citation type="submission" date="2021-06" db="EMBL/GenBank/DDBJ databases">
        <title>Caerostris extrusa draft genome.</title>
        <authorList>
            <person name="Kono N."/>
            <person name="Arakawa K."/>
        </authorList>
    </citation>
    <scope>NUCLEOTIDE SEQUENCE [LARGE SCALE GENOMIC DNA]</scope>
</reference>
<comment type="caution">
    <text evidence="4">The sequence shown here is derived from an EMBL/GenBank/DDBJ whole genome shotgun (WGS) entry which is preliminary data.</text>
</comment>
<dbReference type="EMBL" id="BPLR01005570">
    <property type="protein sequence ID" value="GIY03368.1"/>
    <property type="molecule type" value="Genomic_DNA"/>
</dbReference>
<name>A0AAV4Q0A2_CAEEX</name>
<dbReference type="AlphaFoldDB" id="A0AAV4Q0A2"/>
<feature type="compositionally biased region" description="Polar residues" evidence="1">
    <location>
        <begin position="1"/>
        <end position="13"/>
    </location>
</feature>
<feature type="domain" description="LITAF" evidence="3">
    <location>
        <begin position="148"/>
        <end position="195"/>
    </location>
</feature>